<accession>A0A444U2X0</accession>
<dbReference type="Gene3D" id="1.20.1530.20">
    <property type="match status" value="1"/>
</dbReference>
<gene>
    <name evidence="12" type="ORF">EOD39_0474</name>
</gene>
<dbReference type="InterPro" id="IPR057103">
    <property type="entry name" value="NTCP5_P3_N"/>
</dbReference>
<keyword evidence="6" id="KW-0769">Symport</keyword>
<evidence type="ECO:0000256" key="3">
    <source>
        <dbReference type="ARBA" id="ARBA00006528"/>
    </source>
</evidence>
<evidence type="ECO:0000313" key="12">
    <source>
        <dbReference type="EMBL" id="RXM29556.1"/>
    </source>
</evidence>
<keyword evidence="4" id="KW-0813">Transport</keyword>
<evidence type="ECO:0000256" key="1">
    <source>
        <dbReference type="ARBA" id="ARBA00004141"/>
    </source>
</evidence>
<dbReference type="EMBL" id="SCEB01215439">
    <property type="protein sequence ID" value="RXM29556.1"/>
    <property type="molecule type" value="Genomic_DNA"/>
</dbReference>
<dbReference type="Pfam" id="PF01758">
    <property type="entry name" value="SBF"/>
    <property type="match status" value="1"/>
</dbReference>
<keyword evidence="7 10" id="KW-1133">Transmembrane helix</keyword>
<comment type="caution">
    <text evidence="12">The sequence shown here is derived from an EMBL/GenBank/DDBJ whole genome shotgun (WGS) entry which is preliminary data.</text>
</comment>
<dbReference type="Gene3D" id="6.10.140.1230">
    <property type="match status" value="1"/>
</dbReference>
<feature type="transmembrane region" description="Helical" evidence="10">
    <location>
        <begin position="594"/>
        <end position="619"/>
    </location>
</feature>
<feature type="transmembrane region" description="Helical" evidence="10">
    <location>
        <begin position="450"/>
        <end position="474"/>
    </location>
</feature>
<evidence type="ECO:0000256" key="5">
    <source>
        <dbReference type="ARBA" id="ARBA00022692"/>
    </source>
</evidence>
<feature type="transmembrane region" description="Helical" evidence="10">
    <location>
        <begin position="486"/>
        <end position="509"/>
    </location>
</feature>
<comment type="similarity">
    <text evidence="3">Belongs to the bile acid:sodium symporter (BASS) (TC 2.A.28) family.</text>
</comment>
<dbReference type="InterPro" id="IPR002657">
    <property type="entry name" value="BilAc:Na_symport/Acr3"/>
</dbReference>
<dbReference type="Pfam" id="PF03357">
    <property type="entry name" value="Snf7"/>
    <property type="match status" value="1"/>
</dbReference>
<evidence type="ECO:0000256" key="2">
    <source>
        <dbReference type="ARBA" id="ARBA00006190"/>
    </source>
</evidence>
<name>A0A444U2X0_ACIRT</name>
<proteinExistence type="inferred from homology"/>
<keyword evidence="9" id="KW-0175">Coiled coil</keyword>
<evidence type="ECO:0000256" key="4">
    <source>
        <dbReference type="ARBA" id="ARBA00022448"/>
    </source>
</evidence>
<feature type="transmembrane region" description="Helical" evidence="10">
    <location>
        <begin position="552"/>
        <end position="574"/>
    </location>
</feature>
<dbReference type="InterPro" id="IPR038770">
    <property type="entry name" value="Na+/solute_symporter_sf"/>
</dbReference>
<evidence type="ECO:0000259" key="11">
    <source>
        <dbReference type="Pfam" id="PF24690"/>
    </source>
</evidence>
<evidence type="ECO:0000256" key="7">
    <source>
        <dbReference type="ARBA" id="ARBA00022989"/>
    </source>
</evidence>
<evidence type="ECO:0000313" key="13">
    <source>
        <dbReference type="Proteomes" id="UP000289886"/>
    </source>
</evidence>
<evidence type="ECO:0000256" key="9">
    <source>
        <dbReference type="SAM" id="Coils"/>
    </source>
</evidence>
<evidence type="ECO:0000256" key="8">
    <source>
        <dbReference type="ARBA" id="ARBA00023136"/>
    </source>
</evidence>
<dbReference type="GO" id="GO:0007034">
    <property type="term" value="P:vacuolar transport"/>
    <property type="evidence" value="ECO:0007669"/>
    <property type="project" value="InterPro"/>
</dbReference>
<dbReference type="PANTHER" id="PTHR10361:SF3">
    <property type="entry name" value="P3 PROTEIN"/>
    <property type="match status" value="1"/>
</dbReference>
<dbReference type="GO" id="GO:0008508">
    <property type="term" value="F:bile acid:sodium symporter activity"/>
    <property type="evidence" value="ECO:0007669"/>
    <property type="project" value="TreeGrafter"/>
</dbReference>
<evidence type="ECO:0000256" key="10">
    <source>
        <dbReference type="SAM" id="Phobius"/>
    </source>
</evidence>
<feature type="domain" description="NTCP5/P3 N-terminal" evidence="11">
    <location>
        <begin position="229"/>
        <end position="339"/>
    </location>
</feature>
<dbReference type="Pfam" id="PF24690">
    <property type="entry name" value="NTCP5_P3_N"/>
    <property type="match status" value="1"/>
</dbReference>
<keyword evidence="13" id="KW-1185">Reference proteome</keyword>
<evidence type="ECO:0000256" key="6">
    <source>
        <dbReference type="ARBA" id="ARBA00022847"/>
    </source>
</evidence>
<comment type="similarity">
    <text evidence="2">Belongs to the SNF7 family.</text>
</comment>
<dbReference type="InterPro" id="IPR004710">
    <property type="entry name" value="Bilac:Na_transpt"/>
</dbReference>
<feature type="transmembrane region" description="Helical" evidence="10">
    <location>
        <begin position="521"/>
        <end position="540"/>
    </location>
</feature>
<sequence>MYLGRIRVDLGHGDPLQDFTAKQLQKLAKKAEKDSRTEQAKVKKALQQKNVECARVYAENAIRKKNEGVNWLRMASRVDAVASKVQTAVTMKGVTKNMAQVTKALDKALGSMDLQKVSAVMDKFETQVQNLDVHTSVMEDSMSSATTLTTPQEQVDSLIIQIAEESGLEVMDQLKDLPAGATSLGESSARVQDKEDQLSRRGTDLNVINGNCTYNNSRTTTLIDQSGRRYLQIGDGTSVEFEFPENTKGVIVISSHYGHRTEGENRKQTVNVKSLDTAVLAILNVSDSGNLGPEKSYVVSIISGLTGTAPLLIQLLDLDKDANLVLLEERNDYVIKVSPNDDAVLRNPGGLSHFSENPVLFALLPLIFINKCAFGCKVEIDVLRDLLKQPHPVLMGIVGQFVVMPLYAYALSRIASLPKALSLGLIITCSAPGGGGGYLYSLLLGGDVTLAISMTLISTVVATGMMPLTSTIYGRLLDVHETLHVPFVKILVTLLFIAVPISTGMFIKYKFPSVSRVLLTLIRPFSFILIVGGIFMAYQMGASILANVKPQIIVVGVTVPLFGLFLGYLMAFALRLTVPHRKTVSIEIGVQNSLLALAVYIYIYTHTHASVCAVIFIMFTDYKGVVRCEIKDSCGSWWYSGLIPGLLSLKMGVQIQLPEVEEKTCPAKGGGGRC</sequence>
<dbReference type="InterPro" id="IPR005024">
    <property type="entry name" value="Snf7_fam"/>
</dbReference>
<comment type="subcellular location">
    <subcellularLocation>
        <location evidence="1">Membrane</location>
        <topology evidence="1">Multi-pass membrane protein</topology>
    </subcellularLocation>
</comment>
<dbReference type="GO" id="GO:0016020">
    <property type="term" value="C:membrane"/>
    <property type="evidence" value="ECO:0007669"/>
    <property type="project" value="UniProtKB-SubCell"/>
</dbReference>
<feature type="transmembrane region" description="Helical" evidence="10">
    <location>
        <begin position="393"/>
        <end position="411"/>
    </location>
</feature>
<dbReference type="AlphaFoldDB" id="A0A444U2X0"/>
<keyword evidence="5 10" id="KW-0812">Transmembrane</keyword>
<feature type="transmembrane region" description="Helical" evidence="10">
    <location>
        <begin position="423"/>
        <end position="444"/>
    </location>
</feature>
<dbReference type="PANTHER" id="PTHR10361">
    <property type="entry name" value="SODIUM-BILE ACID COTRANSPORTER"/>
    <property type="match status" value="1"/>
</dbReference>
<protein>
    <submittedName>
        <fullName evidence="12">P3 protein</fullName>
    </submittedName>
</protein>
<reference evidence="12 13" key="1">
    <citation type="submission" date="2019-01" db="EMBL/GenBank/DDBJ databases">
        <title>Draft Genome and Complete Hox-Cluster Characterization of the Sterlet Sturgeon (Acipenser ruthenus).</title>
        <authorList>
            <person name="Wei Q."/>
        </authorList>
    </citation>
    <scope>NUCLEOTIDE SEQUENCE [LARGE SCALE GENOMIC DNA]</scope>
    <source>
        <strain evidence="12">WHYD16114868_AA</strain>
        <tissue evidence="12">Blood</tissue>
    </source>
</reference>
<feature type="coiled-coil region" evidence="9">
    <location>
        <begin position="21"/>
        <end position="48"/>
    </location>
</feature>
<dbReference type="Proteomes" id="UP000289886">
    <property type="component" value="Unassembled WGS sequence"/>
</dbReference>
<keyword evidence="8 10" id="KW-0472">Membrane</keyword>
<organism evidence="12 13">
    <name type="scientific">Acipenser ruthenus</name>
    <name type="common">Sterlet sturgeon</name>
    <dbReference type="NCBI Taxonomy" id="7906"/>
    <lineage>
        <taxon>Eukaryota</taxon>
        <taxon>Metazoa</taxon>
        <taxon>Chordata</taxon>
        <taxon>Craniata</taxon>
        <taxon>Vertebrata</taxon>
        <taxon>Euteleostomi</taxon>
        <taxon>Actinopterygii</taxon>
        <taxon>Chondrostei</taxon>
        <taxon>Acipenseriformes</taxon>
        <taxon>Acipenseridae</taxon>
        <taxon>Acipenser</taxon>
    </lineage>
</organism>